<evidence type="ECO:0000256" key="1">
    <source>
        <dbReference type="SAM" id="Coils"/>
    </source>
</evidence>
<reference evidence="4 5" key="1">
    <citation type="journal article" date="2012" name="Genome Biol.">
        <title>Genome and low-iron response of an oceanic diatom adapted to chronic iron limitation.</title>
        <authorList>
            <person name="Lommer M."/>
            <person name="Specht M."/>
            <person name="Roy A.S."/>
            <person name="Kraemer L."/>
            <person name="Andreson R."/>
            <person name="Gutowska M.A."/>
            <person name="Wolf J."/>
            <person name="Bergner S.V."/>
            <person name="Schilhabel M.B."/>
            <person name="Klostermeier U.C."/>
            <person name="Beiko R.G."/>
            <person name="Rosenstiel P."/>
            <person name="Hippler M."/>
            <person name="Laroche J."/>
        </authorList>
    </citation>
    <scope>NUCLEOTIDE SEQUENCE [LARGE SCALE GENOMIC DNA]</scope>
    <source>
        <strain evidence="4 5">CCMP1005</strain>
    </source>
</reference>
<feature type="transmembrane region" description="Helical" evidence="3">
    <location>
        <begin position="132"/>
        <end position="153"/>
    </location>
</feature>
<feature type="compositionally biased region" description="Basic and acidic residues" evidence="2">
    <location>
        <begin position="65"/>
        <end position="78"/>
    </location>
</feature>
<sequence>MVGINWDPCASKHWSKYFACLISSSSGARRLATGGGGRLVDEQGDTLARSSTVGEGRAGQESSASDERMKPPRPRESGDGGGNTSVNRTQFADDVVEPLLNKDAITVATVANSDTESLDSDNVRYKPTNAQLFRAGVVLAVSSAGVAASVASFILSPEIFVYIAGGICCLHFPFVVYRERKILKLPVLTLLKALRKTVNELRESADALKDEIGLLEEDIDYMTYECRRYDGVERELKAIVKNQGHSVDNVVMLVRQNEETLDLMRDNLRHKVIQDVIRITVTSDRHNTQRIDRVEAKLLALKICVQLESYAITFDEDKFLQAVALNPTLWGVIMTVRKLIPMDEYYEGEVSDEDDYSISGVSRTSRYSLEDEHDLYDMFYLNDDVEQGRGSVAGAHSSKRRVSLACNRESDLSGGTARKGSLSCDKDKAYRRSSSKQMSWSRGRRNARRSSSGV</sequence>
<keyword evidence="1" id="KW-0175">Coiled coil</keyword>
<keyword evidence="3" id="KW-0472">Membrane</keyword>
<protein>
    <submittedName>
        <fullName evidence="4">Uncharacterized protein</fullName>
    </submittedName>
</protein>
<dbReference type="OMA" id="IAGGICC"/>
<dbReference type="OrthoDB" id="52503at2759"/>
<keyword evidence="5" id="KW-1185">Reference proteome</keyword>
<feature type="region of interest" description="Disordered" evidence="2">
    <location>
        <begin position="31"/>
        <end position="87"/>
    </location>
</feature>
<feature type="region of interest" description="Disordered" evidence="2">
    <location>
        <begin position="410"/>
        <end position="454"/>
    </location>
</feature>
<organism evidence="4 5">
    <name type="scientific">Thalassiosira oceanica</name>
    <name type="common">Marine diatom</name>
    <dbReference type="NCBI Taxonomy" id="159749"/>
    <lineage>
        <taxon>Eukaryota</taxon>
        <taxon>Sar</taxon>
        <taxon>Stramenopiles</taxon>
        <taxon>Ochrophyta</taxon>
        <taxon>Bacillariophyta</taxon>
        <taxon>Coscinodiscophyceae</taxon>
        <taxon>Thalassiosirophycidae</taxon>
        <taxon>Thalassiosirales</taxon>
        <taxon>Thalassiosiraceae</taxon>
        <taxon>Thalassiosira</taxon>
    </lineage>
</organism>
<dbReference type="Proteomes" id="UP000266841">
    <property type="component" value="Unassembled WGS sequence"/>
</dbReference>
<dbReference type="eggNOG" id="ENOG502RWUW">
    <property type="taxonomic scope" value="Eukaryota"/>
</dbReference>
<keyword evidence="3" id="KW-0812">Transmembrane</keyword>
<name>K0RZK6_THAOC</name>
<accession>K0RZK6</accession>
<feature type="coiled-coil region" evidence="1">
    <location>
        <begin position="191"/>
        <end position="218"/>
    </location>
</feature>
<dbReference type="EMBL" id="AGNL01023358">
    <property type="protein sequence ID" value="EJK59213.1"/>
    <property type="molecule type" value="Genomic_DNA"/>
</dbReference>
<evidence type="ECO:0000256" key="2">
    <source>
        <dbReference type="SAM" id="MobiDB-lite"/>
    </source>
</evidence>
<dbReference type="AlphaFoldDB" id="K0RZK6"/>
<gene>
    <name evidence="4" type="ORF">THAOC_20596</name>
</gene>
<proteinExistence type="predicted"/>
<evidence type="ECO:0000313" key="5">
    <source>
        <dbReference type="Proteomes" id="UP000266841"/>
    </source>
</evidence>
<feature type="transmembrane region" description="Helical" evidence="3">
    <location>
        <begin position="159"/>
        <end position="177"/>
    </location>
</feature>
<evidence type="ECO:0000313" key="4">
    <source>
        <dbReference type="EMBL" id="EJK59213.1"/>
    </source>
</evidence>
<comment type="caution">
    <text evidence="4">The sequence shown here is derived from an EMBL/GenBank/DDBJ whole genome shotgun (WGS) entry which is preliminary data.</text>
</comment>
<evidence type="ECO:0000256" key="3">
    <source>
        <dbReference type="SAM" id="Phobius"/>
    </source>
</evidence>
<keyword evidence="3" id="KW-1133">Transmembrane helix</keyword>